<gene>
    <name evidence="16" type="primary">lpd3</name>
    <name evidence="16" type="ORF">ANPL_01655</name>
</gene>
<comment type="similarity">
    <text evidence="1 13">Belongs to the class-I pyridine nucleotide-disulfide oxidoreductase family.</text>
</comment>
<evidence type="ECO:0000256" key="1">
    <source>
        <dbReference type="ARBA" id="ARBA00007532"/>
    </source>
</evidence>
<feature type="domain" description="Pyridine nucleotide-disulphide oxidoreductase dimerisation" evidence="14">
    <location>
        <begin position="353"/>
        <end position="461"/>
    </location>
</feature>
<dbReference type="InterPro" id="IPR012999">
    <property type="entry name" value="Pyr_OxRdtase_I_AS"/>
</dbReference>
<evidence type="ECO:0000256" key="7">
    <source>
        <dbReference type="ARBA" id="ARBA00023157"/>
    </source>
</evidence>
<evidence type="ECO:0000256" key="9">
    <source>
        <dbReference type="ARBA" id="ARBA00049187"/>
    </source>
</evidence>
<protein>
    <recommendedName>
        <fullName evidence="2 13">Dihydrolipoyl dehydrogenase</fullName>
        <ecNumber evidence="2 13">1.8.1.4</ecNumber>
    </recommendedName>
</protein>
<dbReference type="AlphaFoldDB" id="A0A858PXV3"/>
<dbReference type="PROSITE" id="PS00076">
    <property type="entry name" value="PYRIDINE_REDOX_1"/>
    <property type="match status" value="1"/>
</dbReference>
<dbReference type="PRINTS" id="PR00411">
    <property type="entry name" value="PNDRDTASEI"/>
</dbReference>
<dbReference type="GO" id="GO:0004148">
    <property type="term" value="F:dihydrolipoyl dehydrogenase (NADH) activity"/>
    <property type="evidence" value="ECO:0007669"/>
    <property type="project" value="UniProtKB-EC"/>
</dbReference>
<evidence type="ECO:0000256" key="12">
    <source>
        <dbReference type="PIRSR" id="PIRSR000350-4"/>
    </source>
</evidence>
<keyword evidence="4 11" id="KW-0274">FAD</keyword>
<keyword evidence="8 13" id="KW-0676">Redox-active center</keyword>
<reference evidence="16 17" key="1">
    <citation type="journal article" date="2020" name="Pathogens">
        <title>First Whole Genome Sequence of Anaplasma platys, an Obligate Intracellular Rickettsial Pathogen of Dogs.</title>
        <authorList>
            <person name="Llanes A."/>
            <person name="Rajeev S."/>
        </authorList>
    </citation>
    <scope>NUCLEOTIDE SEQUENCE [LARGE SCALE GENOMIC DNA]</scope>
    <source>
        <strain evidence="16 17">S3</strain>
    </source>
</reference>
<dbReference type="GO" id="GO:0006103">
    <property type="term" value="P:2-oxoglutarate metabolic process"/>
    <property type="evidence" value="ECO:0007669"/>
    <property type="project" value="TreeGrafter"/>
</dbReference>
<dbReference type="PRINTS" id="PR00368">
    <property type="entry name" value="FADPNR"/>
</dbReference>
<dbReference type="InterPro" id="IPR004099">
    <property type="entry name" value="Pyr_nucl-diS_OxRdtase_dimer"/>
</dbReference>
<dbReference type="InterPro" id="IPR050151">
    <property type="entry name" value="Class-I_Pyr_Nuc-Dis_Oxidored"/>
</dbReference>
<dbReference type="Proteomes" id="UP000500930">
    <property type="component" value="Chromosome"/>
</dbReference>
<sequence length="469" mass="49493">MSSCYYDVAVIGAGPGGYKCSVKSARLGLKTVCIDKNSQCGGTCLREGCIPSKALLEYSYKYYSAKNLFPGFGVSAKSVTFDLEKMFEARDKEISALSAGIEGLFSSAGVRRLCGMAKVVGKEGENFVVSVNAQDGSQLEKVLAKNVVLAVGSHPVSLPGVDVDGASVLFSDAALNMEVPGELLVIGGGVIGLEMSSIWGRLGARVTVVEYGGRIAASFDSEVSKLLKKVLEKQGIVFELSQKVVSVAKRGSRVAVSYEALSDGKRTDVEVDKVLVAVGRKPSVEGVVELGELQLDERGFIQVDGRYETNIKGIFAIGDVIGGAMLAHKAEMEGITVAELMSGRGLRVDYGVIPSVIYTHPAASAVGMSEDYLKSVNHSYKVGKSSFAANGRARVAGESEGFVKVVVCKETGVILGVHIVGAHADTMINEAAVALGYRATAEDICRICHSHPDVNEAFRDACEIACGKH</sequence>
<dbReference type="NCBIfam" id="TIGR01350">
    <property type="entry name" value="lipoamide_DH"/>
    <property type="match status" value="1"/>
</dbReference>
<dbReference type="KEGG" id="aplt:ANPL_01655"/>
<evidence type="ECO:0000313" key="16">
    <source>
        <dbReference type="EMBL" id="QJC27436.1"/>
    </source>
</evidence>
<feature type="binding site" evidence="11">
    <location>
        <position position="319"/>
    </location>
    <ligand>
        <name>FAD</name>
        <dbReference type="ChEBI" id="CHEBI:57692"/>
    </ligand>
</feature>
<feature type="domain" description="FAD/NAD(P)-binding" evidence="15">
    <location>
        <begin position="6"/>
        <end position="334"/>
    </location>
</feature>
<dbReference type="PANTHER" id="PTHR22912">
    <property type="entry name" value="DISULFIDE OXIDOREDUCTASE"/>
    <property type="match status" value="1"/>
</dbReference>
<comment type="cofactor">
    <cofactor evidence="11 13">
        <name>FAD</name>
        <dbReference type="ChEBI" id="CHEBI:57692"/>
    </cofactor>
    <text evidence="11 13">Binds 1 FAD per subunit.</text>
</comment>
<dbReference type="InterPro" id="IPR016156">
    <property type="entry name" value="FAD/NAD-linked_Rdtase_dimer_sf"/>
</dbReference>
<dbReference type="Gene3D" id="3.30.390.30">
    <property type="match status" value="1"/>
</dbReference>
<dbReference type="GO" id="GO:0045252">
    <property type="term" value="C:oxoglutarate dehydrogenase complex"/>
    <property type="evidence" value="ECO:0007669"/>
    <property type="project" value="TreeGrafter"/>
</dbReference>
<dbReference type="InterPro" id="IPR001100">
    <property type="entry name" value="Pyr_nuc-diS_OxRdtase"/>
</dbReference>
<comment type="catalytic activity">
    <reaction evidence="9 13">
        <text>N(6)-[(R)-dihydrolipoyl]-L-lysyl-[protein] + NAD(+) = N(6)-[(R)-lipoyl]-L-lysyl-[protein] + NADH + H(+)</text>
        <dbReference type="Rhea" id="RHEA:15045"/>
        <dbReference type="Rhea" id="RHEA-COMP:10474"/>
        <dbReference type="Rhea" id="RHEA-COMP:10475"/>
        <dbReference type="ChEBI" id="CHEBI:15378"/>
        <dbReference type="ChEBI" id="CHEBI:57540"/>
        <dbReference type="ChEBI" id="CHEBI:57945"/>
        <dbReference type="ChEBI" id="CHEBI:83099"/>
        <dbReference type="ChEBI" id="CHEBI:83100"/>
        <dbReference type="EC" id="1.8.1.4"/>
    </reaction>
</comment>
<dbReference type="InterPro" id="IPR023753">
    <property type="entry name" value="FAD/NAD-binding_dom"/>
</dbReference>
<keyword evidence="5 13" id="KW-0560">Oxidoreductase</keyword>
<dbReference type="PIRSF" id="PIRSF000350">
    <property type="entry name" value="Mercury_reductase_MerA"/>
    <property type="match status" value="1"/>
</dbReference>
<dbReference type="EMBL" id="CP046391">
    <property type="protein sequence ID" value="QJC27436.1"/>
    <property type="molecule type" value="Genomic_DNA"/>
</dbReference>
<keyword evidence="7" id="KW-1015">Disulfide bond</keyword>
<evidence type="ECO:0000259" key="15">
    <source>
        <dbReference type="Pfam" id="PF07992"/>
    </source>
</evidence>
<keyword evidence="6 11" id="KW-0520">NAD</keyword>
<dbReference type="SUPFAM" id="SSF51905">
    <property type="entry name" value="FAD/NAD(P)-binding domain"/>
    <property type="match status" value="1"/>
</dbReference>
<feature type="binding site" evidence="11">
    <location>
        <position position="210"/>
    </location>
    <ligand>
        <name>NAD(+)</name>
        <dbReference type="ChEBI" id="CHEBI:57540"/>
    </ligand>
</feature>
<dbReference type="FunFam" id="3.30.390.30:FF:000001">
    <property type="entry name" value="Dihydrolipoyl dehydrogenase"/>
    <property type="match status" value="1"/>
</dbReference>
<keyword evidence="17" id="KW-1185">Reference proteome</keyword>
<name>A0A858PXV3_9RICK</name>
<evidence type="ECO:0000313" key="17">
    <source>
        <dbReference type="Proteomes" id="UP000500930"/>
    </source>
</evidence>
<keyword evidence="3 13" id="KW-0285">Flavoprotein</keyword>
<dbReference type="EC" id="1.8.1.4" evidence="2 13"/>
<evidence type="ECO:0000256" key="13">
    <source>
        <dbReference type="RuleBase" id="RU003692"/>
    </source>
</evidence>
<dbReference type="GO" id="GO:0050660">
    <property type="term" value="F:flavin adenine dinucleotide binding"/>
    <property type="evidence" value="ECO:0007669"/>
    <property type="project" value="InterPro"/>
</dbReference>
<dbReference type="RefSeq" id="WP_169193074.1">
    <property type="nucleotide sequence ID" value="NZ_CP046391.1"/>
</dbReference>
<evidence type="ECO:0000256" key="3">
    <source>
        <dbReference type="ARBA" id="ARBA00022630"/>
    </source>
</evidence>
<accession>A0A858PXV3</accession>
<feature type="binding site" evidence="11">
    <location>
        <begin position="187"/>
        <end position="194"/>
    </location>
    <ligand>
        <name>NAD(+)</name>
        <dbReference type="ChEBI" id="CHEBI:57540"/>
    </ligand>
</feature>
<dbReference type="SUPFAM" id="SSF55424">
    <property type="entry name" value="FAD/NAD-linked reductases, dimerisation (C-terminal) domain"/>
    <property type="match status" value="1"/>
</dbReference>
<dbReference type="Gene3D" id="3.50.50.60">
    <property type="entry name" value="FAD/NAD(P)-binding domain"/>
    <property type="match status" value="2"/>
</dbReference>
<dbReference type="InterPro" id="IPR006258">
    <property type="entry name" value="Lipoamide_DH"/>
</dbReference>
<keyword evidence="11" id="KW-0547">Nucleotide-binding</keyword>
<evidence type="ECO:0000256" key="6">
    <source>
        <dbReference type="ARBA" id="ARBA00023027"/>
    </source>
</evidence>
<dbReference type="Pfam" id="PF07992">
    <property type="entry name" value="Pyr_redox_2"/>
    <property type="match status" value="1"/>
</dbReference>
<evidence type="ECO:0000259" key="14">
    <source>
        <dbReference type="Pfam" id="PF02852"/>
    </source>
</evidence>
<evidence type="ECO:0000256" key="11">
    <source>
        <dbReference type="PIRSR" id="PIRSR000350-3"/>
    </source>
</evidence>
<feature type="disulfide bond" description="Redox-active" evidence="12">
    <location>
        <begin position="44"/>
        <end position="49"/>
    </location>
</feature>
<dbReference type="Pfam" id="PF02852">
    <property type="entry name" value="Pyr_redox_dim"/>
    <property type="match status" value="1"/>
</dbReference>
<feature type="binding site" evidence="11">
    <location>
        <position position="279"/>
    </location>
    <ligand>
        <name>NAD(+)</name>
        <dbReference type="ChEBI" id="CHEBI:57540"/>
    </ligand>
</feature>
<evidence type="ECO:0000256" key="4">
    <source>
        <dbReference type="ARBA" id="ARBA00022827"/>
    </source>
</evidence>
<evidence type="ECO:0000256" key="8">
    <source>
        <dbReference type="ARBA" id="ARBA00023284"/>
    </source>
</evidence>
<feature type="binding site" evidence="11">
    <location>
        <begin position="325"/>
        <end position="328"/>
    </location>
    <ligand>
        <name>FAD</name>
        <dbReference type="ChEBI" id="CHEBI:57692"/>
    </ligand>
</feature>
<evidence type="ECO:0000256" key="10">
    <source>
        <dbReference type="PIRSR" id="PIRSR000350-2"/>
    </source>
</evidence>
<feature type="binding site" evidence="11">
    <location>
        <position position="53"/>
    </location>
    <ligand>
        <name>FAD</name>
        <dbReference type="ChEBI" id="CHEBI:57692"/>
    </ligand>
</feature>
<feature type="active site" description="Proton acceptor" evidence="10">
    <location>
        <position position="451"/>
    </location>
</feature>
<evidence type="ECO:0000256" key="5">
    <source>
        <dbReference type="ARBA" id="ARBA00023002"/>
    </source>
</evidence>
<evidence type="ECO:0000256" key="2">
    <source>
        <dbReference type="ARBA" id="ARBA00012608"/>
    </source>
</evidence>
<dbReference type="InterPro" id="IPR036188">
    <property type="entry name" value="FAD/NAD-bd_sf"/>
</dbReference>
<proteinExistence type="inferred from homology"/>
<organism evidence="16 17">
    <name type="scientific">Anaplasma platys</name>
    <dbReference type="NCBI Taxonomy" id="949"/>
    <lineage>
        <taxon>Bacteria</taxon>
        <taxon>Pseudomonadati</taxon>
        <taxon>Pseudomonadota</taxon>
        <taxon>Alphaproteobacteria</taxon>
        <taxon>Rickettsiales</taxon>
        <taxon>Anaplasmataceae</taxon>
        <taxon>Anaplasma</taxon>
    </lineage>
</organism>
<dbReference type="PANTHER" id="PTHR22912:SF151">
    <property type="entry name" value="DIHYDROLIPOYL DEHYDROGENASE, MITOCHONDRIAL"/>
    <property type="match status" value="1"/>
</dbReference>
<comment type="miscellaneous">
    <text evidence="13">The active site is a redox-active disulfide bond.</text>
</comment>